<accession>A0ACA9P4N0</accession>
<gene>
    <name evidence="1" type="ORF">RPERSI_LOCUS9614</name>
</gene>
<keyword evidence="2" id="KW-1185">Reference proteome</keyword>
<comment type="caution">
    <text evidence="1">The sequence shown here is derived from an EMBL/GenBank/DDBJ whole genome shotgun (WGS) entry which is preliminary data.</text>
</comment>
<evidence type="ECO:0000313" key="1">
    <source>
        <dbReference type="EMBL" id="CAG8692326.1"/>
    </source>
</evidence>
<dbReference type="EMBL" id="CAJVQC010018298">
    <property type="protein sequence ID" value="CAG8692326.1"/>
    <property type="molecule type" value="Genomic_DNA"/>
</dbReference>
<proteinExistence type="predicted"/>
<reference evidence="1" key="1">
    <citation type="submission" date="2021-06" db="EMBL/GenBank/DDBJ databases">
        <authorList>
            <person name="Kallberg Y."/>
            <person name="Tangrot J."/>
            <person name="Rosling A."/>
        </authorList>
    </citation>
    <scope>NUCLEOTIDE SEQUENCE</scope>
    <source>
        <strain evidence="1">MA461A</strain>
    </source>
</reference>
<dbReference type="Proteomes" id="UP000789920">
    <property type="component" value="Unassembled WGS sequence"/>
</dbReference>
<protein>
    <submittedName>
        <fullName evidence="1">1863_t:CDS:1</fullName>
    </submittedName>
</protein>
<organism evidence="1 2">
    <name type="scientific">Racocetra persica</name>
    <dbReference type="NCBI Taxonomy" id="160502"/>
    <lineage>
        <taxon>Eukaryota</taxon>
        <taxon>Fungi</taxon>
        <taxon>Fungi incertae sedis</taxon>
        <taxon>Mucoromycota</taxon>
        <taxon>Glomeromycotina</taxon>
        <taxon>Glomeromycetes</taxon>
        <taxon>Diversisporales</taxon>
        <taxon>Gigasporaceae</taxon>
        <taxon>Racocetra</taxon>
    </lineage>
</organism>
<sequence>MADALDTKLIYKRGTCFSCRKCLYCGVDLQTQKCKCDITKLPHRVNRTEAVKYVYTRIFTPNWTADQPDLYDLTLDDESFQNLLNFFESKDDSEEDIHDTKE</sequence>
<name>A0ACA9P4N0_9GLOM</name>
<feature type="non-terminal residue" evidence="1">
    <location>
        <position position="102"/>
    </location>
</feature>
<evidence type="ECO:0000313" key="2">
    <source>
        <dbReference type="Proteomes" id="UP000789920"/>
    </source>
</evidence>